<feature type="region of interest" description="Disordered" evidence="1">
    <location>
        <begin position="1"/>
        <end position="29"/>
    </location>
</feature>
<dbReference type="PANTHER" id="PTHR31672">
    <property type="entry name" value="BNACNNG10540D PROTEIN"/>
    <property type="match status" value="1"/>
</dbReference>
<organism evidence="2 3">
    <name type="scientific">Eragrostis curvula</name>
    <name type="common">weeping love grass</name>
    <dbReference type="NCBI Taxonomy" id="38414"/>
    <lineage>
        <taxon>Eukaryota</taxon>
        <taxon>Viridiplantae</taxon>
        <taxon>Streptophyta</taxon>
        <taxon>Embryophyta</taxon>
        <taxon>Tracheophyta</taxon>
        <taxon>Spermatophyta</taxon>
        <taxon>Magnoliopsida</taxon>
        <taxon>Liliopsida</taxon>
        <taxon>Poales</taxon>
        <taxon>Poaceae</taxon>
        <taxon>PACMAD clade</taxon>
        <taxon>Chloridoideae</taxon>
        <taxon>Eragrostideae</taxon>
        <taxon>Eragrostidinae</taxon>
        <taxon>Eragrostis</taxon>
    </lineage>
</organism>
<reference evidence="2 3" key="1">
    <citation type="journal article" date="2019" name="Sci. Rep.">
        <title>A high-quality genome of Eragrostis curvula grass provides insights into Poaceae evolution and supports new strategies to enhance forage quality.</title>
        <authorList>
            <person name="Carballo J."/>
            <person name="Santos B.A.C.M."/>
            <person name="Zappacosta D."/>
            <person name="Garbus I."/>
            <person name="Selva J.P."/>
            <person name="Gallo C.A."/>
            <person name="Diaz A."/>
            <person name="Albertini E."/>
            <person name="Caccamo M."/>
            <person name="Echenique V."/>
        </authorList>
    </citation>
    <scope>NUCLEOTIDE SEQUENCE [LARGE SCALE GENOMIC DNA]</scope>
    <source>
        <strain evidence="3">cv. Victoria</strain>
        <tissue evidence="2">Leaf</tissue>
    </source>
</reference>
<sequence length="833" mass="94281">MMDMKPGEDEIAEAQERAAPAKRKRRRTTGAMRCRIMRRRPVRRRLPQHLRPRAGAHGTAVASMALSTHHRRMILCPEFRNLHCRVGPPLPQPHIAYIATAMIKREESKDPVGKFHGFHVAGIGLNSNAPIRSLTDVPHNDVRDGEISRKSLYIDGIIYLFHKVDYKKAVILAFDVDEETVTSINMPAEYRPTSQLLEISGRPCVETYEGESRALCMLTEDHRWEQRCVIKELISYYGQETGDLRFCSIAGVWDCSGVLVLYLDESIAGNRWLHMTDASTMKTFQVKMTPDRSSCAFCWGYRPTLLSPGSIVDGKLSQDEERRCRDGEKAEENAIMEAYIMEALKPVNEDDRREGHRKTLNTVEERCAVEEVAPEHPEGSSPAPRGQRVEVLRLRLVTGTSRTKFVLTCLRKYTKPGEDEIAKAQEKAAAAVRKRKMRRATGASAAASRDAGMCDDVVRSIFARVPARTAVASMALSKHHRRMILCPEFRSLHCRLGPPLPQPHIAYIATAEIRRRKDPDPISAFRGFHVAGIGHSSSNAPMRSLAGSAYLTLWNVNTRSQTYRLLLSRWRRREQPAIATKKLLVYALGAGGDNKSLRTVLSVGDGEISNKSLYLDGIIYLFHFEKEAILAFDVDEETVTSIKMPGNQCKPYYSPFFELQELSGRPCMQTYDGNSRALWLLREDHRWEQRCVIKELRSYYGQETRDLSVCSINGAWDSGGGVLVLYLNDELTGNQWLHMTNASTSQTLQVILPRNVTPEQSGYSFCWGYKPTLLSPESIVGKLSQDEERHRELTANIMEALKPVNERERRKGHKKTLNTLKTRISSFSVSHFH</sequence>
<evidence type="ECO:0008006" key="4">
    <source>
        <dbReference type="Google" id="ProtNLM"/>
    </source>
</evidence>
<feature type="non-terminal residue" evidence="2">
    <location>
        <position position="1"/>
    </location>
</feature>
<gene>
    <name evidence="2" type="ORF">EJB05_03861</name>
</gene>
<dbReference type="Proteomes" id="UP000324897">
    <property type="component" value="Chromosome 5"/>
</dbReference>
<evidence type="ECO:0000313" key="3">
    <source>
        <dbReference type="Proteomes" id="UP000324897"/>
    </source>
</evidence>
<evidence type="ECO:0000313" key="2">
    <source>
        <dbReference type="EMBL" id="TVU44420.1"/>
    </source>
</evidence>
<dbReference type="AlphaFoldDB" id="A0A5J9WAL0"/>
<dbReference type="EMBL" id="RWGY01000004">
    <property type="protein sequence ID" value="TVU44420.1"/>
    <property type="molecule type" value="Genomic_DNA"/>
</dbReference>
<name>A0A5J9WAL0_9POAL</name>
<proteinExistence type="predicted"/>
<dbReference type="InterPro" id="IPR050796">
    <property type="entry name" value="SCF_F-box_component"/>
</dbReference>
<keyword evidence="3" id="KW-1185">Reference proteome</keyword>
<dbReference type="OrthoDB" id="591557at2759"/>
<evidence type="ECO:0000256" key="1">
    <source>
        <dbReference type="SAM" id="MobiDB-lite"/>
    </source>
</evidence>
<comment type="caution">
    <text evidence="2">The sequence shown here is derived from an EMBL/GenBank/DDBJ whole genome shotgun (WGS) entry which is preliminary data.</text>
</comment>
<accession>A0A5J9WAL0</accession>
<dbReference type="Gramene" id="TVU44420">
    <property type="protein sequence ID" value="TVU44420"/>
    <property type="gene ID" value="EJB05_03861"/>
</dbReference>
<protein>
    <recommendedName>
        <fullName evidence="4">F-box associated domain-containing protein</fullName>
    </recommendedName>
</protein>
<dbReference type="PANTHER" id="PTHR31672:SF13">
    <property type="entry name" value="F-BOX PROTEIN CPR30-LIKE"/>
    <property type="match status" value="1"/>
</dbReference>